<dbReference type="OrthoDB" id="7054989at2"/>
<dbReference type="RefSeq" id="WP_124027691.1">
    <property type="nucleotide sequence ID" value="NZ_JBHRSN010000006.1"/>
</dbReference>
<dbReference type="AlphaFoldDB" id="A0A3N5XZ73"/>
<feature type="signal peptide" evidence="1">
    <location>
        <begin position="1"/>
        <end position="22"/>
    </location>
</feature>
<name>A0A3N5XZ73_9ALTE</name>
<accession>A0A3N5XZ73</accession>
<sequence length="314" mass="37081">MVRQYATGMLILTLAVSRFCNAEEETPPPPHEWLDRWHVELSDSMDTSAQWLDRFFALEGSEESTSARAKGRIRLGWSPRSRDLSDVSVRFRINVTLPALKDRVDLILSDNEEDLNEQALESNRPVTLNEQDSANLAFRFRASEDAKISYRIGGGRRDQLFVKTRYRDSVNFDNRNQIIYDAEVYYYTRDQLGAELGFTWQLQNVDKSFSRVSNRFYYRDISKDWRWRHEFHHIKQTGPKSATILSLFTEGLTEPSYQVEEVYTSLRWRTNPLREWLYFEVEPYLTWLREEDFDTSYGVAFRVEVFYGGYTTSL</sequence>
<evidence type="ECO:0000256" key="1">
    <source>
        <dbReference type="SAM" id="SignalP"/>
    </source>
</evidence>
<evidence type="ECO:0000313" key="2">
    <source>
        <dbReference type="EMBL" id="RPJ66332.1"/>
    </source>
</evidence>
<keyword evidence="1" id="KW-0732">Signal</keyword>
<evidence type="ECO:0008006" key="4">
    <source>
        <dbReference type="Google" id="ProtNLM"/>
    </source>
</evidence>
<protein>
    <recommendedName>
        <fullName evidence="4">DUF3570 domain-containing protein</fullName>
    </recommendedName>
</protein>
<dbReference type="Proteomes" id="UP000275281">
    <property type="component" value="Unassembled WGS sequence"/>
</dbReference>
<dbReference type="EMBL" id="RPOK01000003">
    <property type="protein sequence ID" value="RPJ66332.1"/>
    <property type="molecule type" value="Genomic_DNA"/>
</dbReference>
<keyword evidence="3" id="KW-1185">Reference proteome</keyword>
<gene>
    <name evidence="2" type="ORF">DRW07_09555</name>
</gene>
<evidence type="ECO:0000313" key="3">
    <source>
        <dbReference type="Proteomes" id="UP000275281"/>
    </source>
</evidence>
<organism evidence="2 3">
    <name type="scientific">Alteromonas sediminis</name>
    <dbReference type="NCBI Taxonomy" id="2259342"/>
    <lineage>
        <taxon>Bacteria</taxon>
        <taxon>Pseudomonadati</taxon>
        <taxon>Pseudomonadota</taxon>
        <taxon>Gammaproteobacteria</taxon>
        <taxon>Alteromonadales</taxon>
        <taxon>Alteromonadaceae</taxon>
        <taxon>Alteromonas/Salinimonas group</taxon>
        <taxon>Alteromonas</taxon>
    </lineage>
</organism>
<feature type="chain" id="PRO_5018115493" description="DUF3570 domain-containing protein" evidence="1">
    <location>
        <begin position="23"/>
        <end position="314"/>
    </location>
</feature>
<proteinExistence type="predicted"/>
<reference evidence="2 3" key="1">
    <citation type="submission" date="2018-11" db="EMBL/GenBank/DDBJ databases">
        <authorList>
            <person name="Ye M.-Q."/>
            <person name="Du Z.-J."/>
        </authorList>
    </citation>
    <scope>NUCLEOTIDE SEQUENCE [LARGE SCALE GENOMIC DNA]</scope>
    <source>
        <strain evidence="2 3">U0105</strain>
    </source>
</reference>
<comment type="caution">
    <text evidence="2">The sequence shown here is derived from an EMBL/GenBank/DDBJ whole genome shotgun (WGS) entry which is preliminary data.</text>
</comment>